<dbReference type="AlphaFoldDB" id="A0ABD3KML4"/>
<sequence>MTAMVSAGKMCMTGASGYITSWFVKLLLHRGYTVNASVHDPSTFSIFSFLFSFEVGSL</sequence>
<dbReference type="InterPro" id="IPR036291">
    <property type="entry name" value="NAD(P)-bd_dom_sf"/>
</dbReference>
<evidence type="ECO:0000313" key="1">
    <source>
        <dbReference type="EMBL" id="KAL3739433.1"/>
    </source>
</evidence>
<name>A0ABD3KML4_EUCGL</name>
<dbReference type="EMBL" id="JBJKBG010000005">
    <property type="protein sequence ID" value="KAL3739433.1"/>
    <property type="molecule type" value="Genomic_DNA"/>
</dbReference>
<gene>
    <name evidence="1" type="ORF">ACJRO7_020798</name>
</gene>
<protein>
    <submittedName>
        <fullName evidence="1">Uncharacterized protein</fullName>
    </submittedName>
</protein>
<keyword evidence="2" id="KW-1185">Reference proteome</keyword>
<dbReference type="SUPFAM" id="SSF51735">
    <property type="entry name" value="NAD(P)-binding Rossmann-fold domains"/>
    <property type="match status" value="1"/>
</dbReference>
<dbReference type="Proteomes" id="UP001634007">
    <property type="component" value="Unassembled WGS sequence"/>
</dbReference>
<proteinExistence type="predicted"/>
<evidence type="ECO:0000313" key="2">
    <source>
        <dbReference type="Proteomes" id="UP001634007"/>
    </source>
</evidence>
<dbReference type="Gene3D" id="3.40.50.720">
    <property type="entry name" value="NAD(P)-binding Rossmann-like Domain"/>
    <property type="match status" value="1"/>
</dbReference>
<organism evidence="1 2">
    <name type="scientific">Eucalyptus globulus</name>
    <name type="common">Tasmanian blue gum</name>
    <dbReference type="NCBI Taxonomy" id="34317"/>
    <lineage>
        <taxon>Eukaryota</taxon>
        <taxon>Viridiplantae</taxon>
        <taxon>Streptophyta</taxon>
        <taxon>Embryophyta</taxon>
        <taxon>Tracheophyta</taxon>
        <taxon>Spermatophyta</taxon>
        <taxon>Magnoliopsida</taxon>
        <taxon>eudicotyledons</taxon>
        <taxon>Gunneridae</taxon>
        <taxon>Pentapetalae</taxon>
        <taxon>rosids</taxon>
        <taxon>malvids</taxon>
        <taxon>Myrtales</taxon>
        <taxon>Myrtaceae</taxon>
        <taxon>Myrtoideae</taxon>
        <taxon>Eucalypteae</taxon>
        <taxon>Eucalyptus</taxon>
    </lineage>
</organism>
<accession>A0ABD3KML4</accession>
<reference evidence="1 2" key="1">
    <citation type="submission" date="2024-11" db="EMBL/GenBank/DDBJ databases">
        <title>Chromosome-level genome assembly of Eucalyptus globulus Labill. provides insights into its genome evolution.</title>
        <authorList>
            <person name="Li X."/>
        </authorList>
    </citation>
    <scope>NUCLEOTIDE SEQUENCE [LARGE SCALE GENOMIC DNA]</scope>
    <source>
        <strain evidence="1">CL2024</strain>
        <tissue evidence="1">Fresh tender leaves</tissue>
    </source>
</reference>
<comment type="caution">
    <text evidence="1">The sequence shown here is derived from an EMBL/GenBank/DDBJ whole genome shotgun (WGS) entry which is preliminary data.</text>
</comment>